<sequence>MTTEHQPPRDAARPQQSDLPRETEVERARAELVSALQEFEDKINFPKRIRRMWDEEPAKVYSAIGVVGAAIGGAVTLIVALRRRH</sequence>
<name>A0ABV8Q7W0_9MICO</name>
<accession>A0ABV8Q7W0</accession>
<feature type="region of interest" description="Disordered" evidence="1">
    <location>
        <begin position="1"/>
        <end position="26"/>
    </location>
</feature>
<evidence type="ECO:0000313" key="3">
    <source>
        <dbReference type="EMBL" id="MFC4244097.1"/>
    </source>
</evidence>
<feature type="transmembrane region" description="Helical" evidence="2">
    <location>
        <begin position="60"/>
        <end position="81"/>
    </location>
</feature>
<organism evidence="3 4">
    <name type="scientific">Gryllotalpicola reticulitermitis</name>
    <dbReference type="NCBI Taxonomy" id="1184153"/>
    <lineage>
        <taxon>Bacteria</taxon>
        <taxon>Bacillati</taxon>
        <taxon>Actinomycetota</taxon>
        <taxon>Actinomycetes</taxon>
        <taxon>Micrococcales</taxon>
        <taxon>Microbacteriaceae</taxon>
        <taxon>Gryllotalpicola</taxon>
    </lineage>
</organism>
<gene>
    <name evidence="3" type="ORF">ACFOYW_12000</name>
</gene>
<comment type="caution">
    <text evidence="3">The sequence shown here is derived from an EMBL/GenBank/DDBJ whole genome shotgun (WGS) entry which is preliminary data.</text>
</comment>
<dbReference type="EMBL" id="JBHSCN010000005">
    <property type="protein sequence ID" value="MFC4244097.1"/>
    <property type="molecule type" value="Genomic_DNA"/>
</dbReference>
<keyword evidence="2" id="KW-0812">Transmembrane</keyword>
<proteinExistence type="predicted"/>
<evidence type="ECO:0008006" key="5">
    <source>
        <dbReference type="Google" id="ProtNLM"/>
    </source>
</evidence>
<dbReference type="Proteomes" id="UP001595900">
    <property type="component" value="Unassembled WGS sequence"/>
</dbReference>
<evidence type="ECO:0000256" key="1">
    <source>
        <dbReference type="SAM" id="MobiDB-lite"/>
    </source>
</evidence>
<dbReference type="RefSeq" id="WP_390229163.1">
    <property type="nucleotide sequence ID" value="NZ_JBHSCN010000005.1"/>
</dbReference>
<protein>
    <recommendedName>
        <fullName evidence="5">DUF3618 domain-containing protein</fullName>
    </recommendedName>
</protein>
<evidence type="ECO:0000313" key="4">
    <source>
        <dbReference type="Proteomes" id="UP001595900"/>
    </source>
</evidence>
<keyword evidence="4" id="KW-1185">Reference proteome</keyword>
<feature type="compositionally biased region" description="Basic and acidic residues" evidence="1">
    <location>
        <begin position="1"/>
        <end position="12"/>
    </location>
</feature>
<keyword evidence="2" id="KW-0472">Membrane</keyword>
<keyword evidence="2" id="KW-1133">Transmembrane helix</keyword>
<reference evidence="4" key="1">
    <citation type="journal article" date="2019" name="Int. J. Syst. Evol. Microbiol.">
        <title>The Global Catalogue of Microorganisms (GCM) 10K type strain sequencing project: providing services to taxonomists for standard genome sequencing and annotation.</title>
        <authorList>
            <consortium name="The Broad Institute Genomics Platform"/>
            <consortium name="The Broad Institute Genome Sequencing Center for Infectious Disease"/>
            <person name="Wu L."/>
            <person name="Ma J."/>
        </authorList>
    </citation>
    <scope>NUCLEOTIDE SEQUENCE [LARGE SCALE GENOMIC DNA]</scope>
    <source>
        <strain evidence="4">CGMCC 1.10363</strain>
    </source>
</reference>
<evidence type="ECO:0000256" key="2">
    <source>
        <dbReference type="SAM" id="Phobius"/>
    </source>
</evidence>